<evidence type="ECO:0000259" key="13">
    <source>
        <dbReference type="PROSITE" id="PS50893"/>
    </source>
</evidence>
<dbReference type="AlphaFoldDB" id="A0A2U1TH79"/>
<dbReference type="GO" id="GO:0016887">
    <property type="term" value="F:ATP hydrolysis activity"/>
    <property type="evidence" value="ECO:0007669"/>
    <property type="project" value="UniProtKB-UniRule"/>
</dbReference>
<dbReference type="GO" id="GO:0043022">
    <property type="term" value="F:ribosome binding"/>
    <property type="evidence" value="ECO:0007669"/>
    <property type="project" value="UniProtKB-UniRule"/>
</dbReference>
<dbReference type="Pfam" id="PF12848">
    <property type="entry name" value="ABC_tran_Xtn"/>
    <property type="match status" value="1"/>
</dbReference>
<gene>
    <name evidence="12" type="primary">ettA</name>
    <name evidence="14" type="ORF">DF223_02450</name>
</gene>
<keyword evidence="5 12" id="KW-0677">Repeat</keyword>
<evidence type="ECO:0000256" key="7">
    <source>
        <dbReference type="ARBA" id="ARBA00022801"/>
    </source>
</evidence>
<comment type="function">
    <text evidence="12">A translation factor that gates the progression of the 70S ribosomal initiation complex (IC, containing tRNA(fMet) in the P-site) into the translation elongation cycle by using a mechanism sensitive to the ATP/ADP ratio. Binds to the 70S ribosome E-site where it modulates the state of the translating ribosome during subunit translocation. ATP hydrolysis probably frees it from the ribosome, which can enter the elongation phase.</text>
</comment>
<evidence type="ECO:0000256" key="3">
    <source>
        <dbReference type="ARBA" id="ARBA00022555"/>
    </source>
</evidence>
<dbReference type="Gene3D" id="3.40.50.300">
    <property type="entry name" value="P-loop containing nucleotide triphosphate hydrolases"/>
    <property type="match status" value="2"/>
</dbReference>
<dbReference type="OrthoDB" id="3239744at2"/>
<evidence type="ECO:0000256" key="5">
    <source>
        <dbReference type="ARBA" id="ARBA00022737"/>
    </source>
</evidence>
<dbReference type="GO" id="GO:0005524">
    <property type="term" value="F:ATP binding"/>
    <property type="evidence" value="ECO:0007669"/>
    <property type="project" value="UniProtKB-UniRule"/>
</dbReference>
<dbReference type="GO" id="GO:0006412">
    <property type="term" value="P:translation"/>
    <property type="evidence" value="ECO:0007669"/>
    <property type="project" value="UniProtKB-KW"/>
</dbReference>
<evidence type="ECO:0000256" key="11">
    <source>
        <dbReference type="ARBA" id="ARBA00022917"/>
    </source>
</evidence>
<comment type="domain">
    <text evidence="12">The P-site tRNA interaction motif (PtIM domain) probably interacts with the P-site tRNA(fMet) as well as the 23S rRNA.</text>
</comment>
<evidence type="ECO:0000256" key="8">
    <source>
        <dbReference type="ARBA" id="ARBA00022840"/>
    </source>
</evidence>
<comment type="subunit">
    <text evidence="12">Monomer. Probably contacts ribosomal proteins L1, L5, L33 and S7, the 16S and 23S rRNA and the P-site containing tRNA(fMet).</text>
</comment>
<dbReference type="InterPro" id="IPR003439">
    <property type="entry name" value="ABC_transporter-like_ATP-bd"/>
</dbReference>
<comment type="domain">
    <text evidence="12">The arm domain is inserted in the first ABC transporter domain. Probably contacts ribosomal protein L1.</text>
</comment>
<dbReference type="InterPro" id="IPR027417">
    <property type="entry name" value="P-loop_NTPase"/>
</dbReference>
<sequence length="560" mass="62175">MAEYIYSMVRARKAVGDKLILDDVTMSFFPGAKIGVVGPNGAGKSTILKIMAGLDTPSNGEAKLTPGYTVGILMQEPELDESKTVLENVQEGVGEIKAKVDRFNEISLAMGEPDADFDALLAEMGTLQEEIDHADAWDLDSQLEQAMDALRTPPGDLPVANLSGGEKRRVALCKLLLQKPDLLLLDEPTNHLDAESVLWLEQHLAKYAGAVLAVTHDRYFLDHVAEWIAEVDRGHLYPYEGNYSTYLEKKQERLQVQGKKDQKLSKRLAEELEWVRSNAKGRQAKSKARLARYEEMVTEAERTRKLDFEEIVIPVGPRLGAQVIDAKNLKKGFGERILINDLSFTLPRNGIVGVIGPNGVGKTTLFKTIVGLEPLDGGELKIGETVDISYVDQSRGGIDPNKNLWEVVSDGQDYIQVGKTEIPSRAYVSQFGFKGPDQQKKAGVLSGGERNRLNLALTLKQGGNLLLLDEPTNDLDVETLGSLENALLEFPGCAVVITHDRWFLDRIATHILSYEGTEEDPGNWYWFEGNFESYEENKIERLGPDAAKPHRSAYRKLTRD</sequence>
<comment type="caution">
    <text evidence="12">Lacks conserved residue(s) required for the propagation of feature annotation.</text>
</comment>
<dbReference type="GO" id="GO:0005737">
    <property type="term" value="C:cytoplasm"/>
    <property type="evidence" value="ECO:0007669"/>
    <property type="project" value="UniProtKB-SubCell"/>
</dbReference>
<evidence type="ECO:0000313" key="14">
    <source>
        <dbReference type="EMBL" id="PWC08228.1"/>
    </source>
</evidence>
<dbReference type="GO" id="GO:0000049">
    <property type="term" value="F:tRNA binding"/>
    <property type="evidence" value="ECO:0007669"/>
    <property type="project" value="UniProtKB-UniRule"/>
</dbReference>
<dbReference type="PROSITE" id="PS50893">
    <property type="entry name" value="ABC_TRANSPORTER_2"/>
    <property type="match status" value="2"/>
</dbReference>
<dbReference type="NCBIfam" id="TIGR03719">
    <property type="entry name" value="ABC_ABC_ChvD"/>
    <property type="match status" value="1"/>
</dbReference>
<dbReference type="RefSeq" id="WP_108391278.1">
    <property type="nucleotide sequence ID" value="NZ_CP026949.1"/>
</dbReference>
<keyword evidence="7 12" id="KW-0378">Hydrolase</keyword>
<keyword evidence="9 12" id="KW-0810">Translation regulation</keyword>
<keyword evidence="15" id="KW-1185">Reference proteome</keyword>
<feature type="region of interest" description="Arm" evidence="12">
    <location>
        <begin position="94"/>
        <end position="138"/>
    </location>
</feature>
<keyword evidence="10 12" id="KW-0694">RNA-binding</keyword>
<reference evidence="15" key="1">
    <citation type="submission" date="2018-04" db="EMBL/GenBank/DDBJ databases">
        <authorList>
            <person name="Liu S."/>
            <person name="Wang Z."/>
            <person name="Li J."/>
        </authorList>
    </citation>
    <scope>NUCLEOTIDE SEQUENCE [LARGE SCALE GENOMIC DNA]</scope>
    <source>
        <strain evidence="15">622</strain>
    </source>
</reference>
<dbReference type="PANTHER" id="PTHR43858:SF1">
    <property type="entry name" value="ABC TRANSPORTER-RELATED PROTEIN"/>
    <property type="match status" value="1"/>
</dbReference>
<dbReference type="CDD" id="cd03221">
    <property type="entry name" value="ABCF_EF-3"/>
    <property type="match status" value="2"/>
</dbReference>
<dbReference type="GO" id="GO:0045900">
    <property type="term" value="P:negative regulation of translational elongation"/>
    <property type="evidence" value="ECO:0007669"/>
    <property type="project" value="UniProtKB-UniRule"/>
</dbReference>
<comment type="caution">
    <text evidence="14">The sequence shown here is derived from an EMBL/GenBank/DDBJ whole genome shotgun (WGS) entry which is preliminary data.</text>
</comment>
<evidence type="ECO:0000256" key="1">
    <source>
        <dbReference type="ARBA" id="ARBA00005868"/>
    </source>
</evidence>
<dbReference type="Pfam" id="PF00005">
    <property type="entry name" value="ABC_tran"/>
    <property type="match status" value="2"/>
</dbReference>
<feature type="domain" description="ABC transporter" evidence="13">
    <location>
        <begin position="3"/>
        <end position="258"/>
    </location>
</feature>
<dbReference type="FunFam" id="3.40.50.300:FF:000183">
    <property type="entry name" value="ABC transporter ATP-binding protein yjjK"/>
    <property type="match status" value="1"/>
</dbReference>
<evidence type="ECO:0000256" key="12">
    <source>
        <dbReference type="HAMAP-Rule" id="MF_00847"/>
    </source>
</evidence>
<dbReference type="EC" id="3.6.1.-" evidence="12"/>
<keyword evidence="3 12" id="KW-0820">tRNA-binding</keyword>
<dbReference type="EMBL" id="QEFB01000001">
    <property type="protein sequence ID" value="PWC08228.1"/>
    <property type="molecule type" value="Genomic_DNA"/>
</dbReference>
<feature type="binding site" evidence="12">
    <location>
        <begin position="38"/>
        <end position="45"/>
    </location>
    <ligand>
        <name>ATP</name>
        <dbReference type="ChEBI" id="CHEBI:30616"/>
        <label>1</label>
    </ligand>
</feature>
<dbReference type="InterPro" id="IPR003593">
    <property type="entry name" value="AAA+_ATPase"/>
</dbReference>
<feature type="binding site" evidence="12">
    <location>
        <begin position="356"/>
        <end position="363"/>
    </location>
    <ligand>
        <name>ATP</name>
        <dbReference type="ChEBI" id="CHEBI:30616"/>
        <label>2</label>
    </ligand>
</feature>
<dbReference type="NCBIfam" id="NF008775">
    <property type="entry name" value="PRK11819.1"/>
    <property type="match status" value="1"/>
</dbReference>
<comment type="subcellular location">
    <subcellularLocation>
        <location evidence="12">Cytoplasm</location>
    </subcellularLocation>
    <text evidence="12">Associates with ribosomes and polysomes.</text>
</comment>
<dbReference type="SUPFAM" id="SSF52540">
    <property type="entry name" value="P-loop containing nucleoside triphosphate hydrolases"/>
    <property type="match status" value="2"/>
</dbReference>
<dbReference type="HAMAP" id="MF_00847">
    <property type="entry name" value="EttA"/>
    <property type="match status" value="1"/>
</dbReference>
<organism evidence="14 15">
    <name type="scientific">Mycetocola zhujimingii</name>
    <dbReference type="NCBI Taxonomy" id="2079792"/>
    <lineage>
        <taxon>Bacteria</taxon>
        <taxon>Bacillati</taxon>
        <taxon>Actinomycetota</taxon>
        <taxon>Actinomycetes</taxon>
        <taxon>Micrococcales</taxon>
        <taxon>Microbacteriaceae</taxon>
        <taxon>Mycetocola</taxon>
    </lineage>
</organism>
<dbReference type="InterPro" id="IPR017871">
    <property type="entry name" value="ABC_transporter-like_CS"/>
</dbReference>
<keyword evidence="11 12" id="KW-0648">Protein biosynthesis</keyword>
<dbReference type="KEGG" id="myl:C3E77_08690"/>
<keyword evidence="4 12" id="KW-0699">rRNA-binding</keyword>
<dbReference type="InterPro" id="IPR032781">
    <property type="entry name" value="ABC_tran_Xtn"/>
</dbReference>
<keyword evidence="6 12" id="KW-0547">Nucleotide-binding</keyword>
<dbReference type="FunFam" id="3.40.50.300:FF:000011">
    <property type="entry name" value="Putative ABC transporter ATP-binding component"/>
    <property type="match status" value="1"/>
</dbReference>
<evidence type="ECO:0000256" key="9">
    <source>
        <dbReference type="ARBA" id="ARBA00022845"/>
    </source>
</evidence>
<evidence type="ECO:0000256" key="4">
    <source>
        <dbReference type="ARBA" id="ARBA00022730"/>
    </source>
</evidence>
<dbReference type="GO" id="GO:0019843">
    <property type="term" value="F:rRNA binding"/>
    <property type="evidence" value="ECO:0007669"/>
    <property type="project" value="UniProtKB-UniRule"/>
</dbReference>
<accession>A0A2U1TH79</accession>
<name>A0A2U1TH79_9MICO</name>
<dbReference type="Proteomes" id="UP000244962">
    <property type="component" value="Unassembled WGS sequence"/>
</dbReference>
<comment type="catalytic activity">
    <reaction evidence="12">
        <text>ATP + H2O = ADP + phosphate + H(+)</text>
        <dbReference type="Rhea" id="RHEA:13065"/>
        <dbReference type="ChEBI" id="CHEBI:15377"/>
        <dbReference type="ChEBI" id="CHEBI:15378"/>
        <dbReference type="ChEBI" id="CHEBI:30616"/>
        <dbReference type="ChEBI" id="CHEBI:43474"/>
        <dbReference type="ChEBI" id="CHEBI:456216"/>
    </reaction>
</comment>
<protein>
    <recommendedName>
        <fullName evidence="12">Energy-dependent translational throttle protein EttA</fullName>
        <ecNumber evidence="12">3.6.1.-</ecNumber>
    </recommendedName>
    <alternativeName>
        <fullName evidence="12">Translational regulatory factor EttA</fullName>
    </alternativeName>
</protein>
<evidence type="ECO:0000256" key="10">
    <source>
        <dbReference type="ARBA" id="ARBA00022884"/>
    </source>
</evidence>
<keyword evidence="2 12" id="KW-0963">Cytoplasm</keyword>
<comment type="similarity">
    <text evidence="1 12">Belongs to the ABC transporter superfamily. ABCF family. Translational throttle EttA subfamily.</text>
</comment>
<keyword evidence="8 12" id="KW-0067">ATP-binding</keyword>
<dbReference type="PROSITE" id="PS00211">
    <property type="entry name" value="ABC_TRANSPORTER_1"/>
    <property type="match status" value="2"/>
</dbReference>
<dbReference type="SMART" id="SM00382">
    <property type="entry name" value="AAA"/>
    <property type="match status" value="2"/>
</dbReference>
<evidence type="ECO:0000313" key="15">
    <source>
        <dbReference type="Proteomes" id="UP000244962"/>
    </source>
</evidence>
<proteinExistence type="inferred from homology"/>
<evidence type="ECO:0000256" key="2">
    <source>
        <dbReference type="ARBA" id="ARBA00022490"/>
    </source>
</evidence>
<dbReference type="InterPro" id="IPR022374">
    <property type="entry name" value="EttA"/>
</dbReference>
<dbReference type="PANTHER" id="PTHR43858">
    <property type="entry name" value="ENERGY-DEPENDENT TRANSLATIONAL THROTTLE PROTEIN ETTA"/>
    <property type="match status" value="1"/>
</dbReference>
<feature type="domain" description="ABC transporter" evidence="13">
    <location>
        <begin position="324"/>
        <end position="540"/>
    </location>
</feature>
<evidence type="ECO:0000256" key="6">
    <source>
        <dbReference type="ARBA" id="ARBA00022741"/>
    </source>
</evidence>